<keyword evidence="6" id="KW-1185">Reference proteome</keyword>
<reference evidence="6" key="1">
    <citation type="journal article" date="2019" name="Int. J. Syst. Evol. Microbiol.">
        <title>The Global Catalogue of Microorganisms (GCM) 10K type strain sequencing project: providing services to taxonomists for standard genome sequencing and annotation.</title>
        <authorList>
            <consortium name="The Broad Institute Genomics Platform"/>
            <consortium name="The Broad Institute Genome Sequencing Center for Infectious Disease"/>
            <person name="Wu L."/>
            <person name="Ma J."/>
        </authorList>
    </citation>
    <scope>NUCLEOTIDE SEQUENCE [LARGE SCALE GENOMIC DNA]</scope>
    <source>
        <strain evidence="6">JCM 17705</strain>
    </source>
</reference>
<evidence type="ECO:0000256" key="1">
    <source>
        <dbReference type="ARBA" id="ARBA00023015"/>
    </source>
</evidence>
<keyword evidence="3" id="KW-0804">Transcription</keyword>
<evidence type="ECO:0000256" key="3">
    <source>
        <dbReference type="ARBA" id="ARBA00023163"/>
    </source>
</evidence>
<name>A0ABP8FUS9_9SPHI</name>
<dbReference type="SUPFAM" id="SSF46689">
    <property type="entry name" value="Homeodomain-like"/>
    <property type="match status" value="1"/>
</dbReference>
<dbReference type="InterPro" id="IPR050204">
    <property type="entry name" value="AraC_XylS_family_regulators"/>
</dbReference>
<evidence type="ECO:0000256" key="2">
    <source>
        <dbReference type="ARBA" id="ARBA00023125"/>
    </source>
</evidence>
<dbReference type="PANTHER" id="PTHR46796">
    <property type="entry name" value="HTH-TYPE TRANSCRIPTIONAL ACTIVATOR RHAS-RELATED"/>
    <property type="match status" value="1"/>
</dbReference>
<comment type="caution">
    <text evidence="5">The sequence shown here is derived from an EMBL/GenBank/DDBJ whole genome shotgun (WGS) entry which is preliminary data.</text>
</comment>
<dbReference type="EMBL" id="BAABFT010000001">
    <property type="protein sequence ID" value="GAA4311131.1"/>
    <property type="molecule type" value="Genomic_DNA"/>
</dbReference>
<evidence type="ECO:0000313" key="6">
    <source>
        <dbReference type="Proteomes" id="UP001500582"/>
    </source>
</evidence>
<dbReference type="InterPro" id="IPR054015">
    <property type="entry name" value="ExsA-like_N"/>
</dbReference>
<dbReference type="Pfam" id="PF12833">
    <property type="entry name" value="HTH_18"/>
    <property type="match status" value="1"/>
</dbReference>
<accession>A0ABP8FUS9</accession>
<keyword evidence="2" id="KW-0238">DNA-binding</keyword>
<dbReference type="InterPro" id="IPR018060">
    <property type="entry name" value="HTH_AraC"/>
</dbReference>
<keyword evidence="1" id="KW-0805">Transcription regulation</keyword>
<dbReference type="SMART" id="SM00342">
    <property type="entry name" value="HTH_ARAC"/>
    <property type="match status" value="1"/>
</dbReference>
<dbReference type="PANTHER" id="PTHR46796:SF13">
    <property type="entry name" value="HTH-TYPE TRANSCRIPTIONAL ACTIVATOR RHAS"/>
    <property type="match status" value="1"/>
</dbReference>
<dbReference type="Pfam" id="PF22200">
    <property type="entry name" value="ExsA_N"/>
    <property type="match status" value="1"/>
</dbReference>
<dbReference type="PROSITE" id="PS01124">
    <property type="entry name" value="HTH_ARAC_FAMILY_2"/>
    <property type="match status" value="1"/>
</dbReference>
<evidence type="ECO:0000259" key="4">
    <source>
        <dbReference type="PROSITE" id="PS01124"/>
    </source>
</evidence>
<proteinExistence type="predicted"/>
<dbReference type="RefSeq" id="WP_345209506.1">
    <property type="nucleotide sequence ID" value="NZ_BAABFT010000001.1"/>
</dbReference>
<protein>
    <recommendedName>
        <fullName evidence="4">HTH araC/xylS-type domain-containing protein</fullName>
    </recommendedName>
</protein>
<evidence type="ECO:0000313" key="5">
    <source>
        <dbReference type="EMBL" id="GAA4311131.1"/>
    </source>
</evidence>
<dbReference type="Gene3D" id="1.10.10.60">
    <property type="entry name" value="Homeodomain-like"/>
    <property type="match status" value="1"/>
</dbReference>
<feature type="domain" description="HTH araC/xylS-type" evidence="4">
    <location>
        <begin position="170"/>
        <end position="268"/>
    </location>
</feature>
<dbReference type="Proteomes" id="UP001500582">
    <property type="component" value="Unassembled WGS sequence"/>
</dbReference>
<organism evidence="5 6">
    <name type="scientific">Mucilaginibacter gynuensis</name>
    <dbReference type="NCBI Taxonomy" id="1302236"/>
    <lineage>
        <taxon>Bacteria</taxon>
        <taxon>Pseudomonadati</taxon>
        <taxon>Bacteroidota</taxon>
        <taxon>Sphingobacteriia</taxon>
        <taxon>Sphingobacteriales</taxon>
        <taxon>Sphingobacteriaceae</taxon>
        <taxon>Mucilaginibacter</taxon>
    </lineage>
</organism>
<dbReference type="InterPro" id="IPR009057">
    <property type="entry name" value="Homeodomain-like_sf"/>
</dbReference>
<sequence>MVMDSNNSSDNYACHTSPQISKEQFIPEHVFSYLVAGTMTVFDSNGSWDIQAGEYIIYTRNSFGRYIKSPPPGGDFKTISIFLNQEFLRGFSKEYGYVADGVVDKPTVIKLNPEPLLANFVQSVQPYLHLKRDDYNSFLSLKMSEVTLILLKQNPALKNILFDFSDPGKIDLEQFMNRNFRFNVSMERFGYLAGRSLTTFKRDFERIFHSSPGRWLLDKRLTEAHHLITEEHQKPSEVYLQVGFEDITHFSYAFKKKYGVSPSQLKKSA</sequence>
<gene>
    <name evidence="5" type="ORF">GCM10023149_06020</name>
</gene>